<dbReference type="STRING" id="926569.ANT_20130"/>
<proteinExistence type="predicted"/>
<keyword evidence="1" id="KW-0812">Transmembrane</keyword>
<organism evidence="2 3">
    <name type="scientific">Anaerolinea thermophila (strain DSM 14523 / JCM 11388 / NBRC 100420 / UNI-1)</name>
    <dbReference type="NCBI Taxonomy" id="926569"/>
    <lineage>
        <taxon>Bacteria</taxon>
        <taxon>Bacillati</taxon>
        <taxon>Chloroflexota</taxon>
        <taxon>Anaerolineae</taxon>
        <taxon>Anaerolineales</taxon>
        <taxon>Anaerolineaceae</taxon>
        <taxon>Anaerolinea</taxon>
    </lineage>
</organism>
<evidence type="ECO:0008006" key="4">
    <source>
        <dbReference type="Google" id="ProtNLM"/>
    </source>
</evidence>
<protein>
    <recommendedName>
        <fullName evidence="4">Sialidase domain-containing protein</fullName>
    </recommendedName>
</protein>
<dbReference type="EMBL" id="AP012029">
    <property type="protein sequence ID" value="BAJ64039.1"/>
    <property type="molecule type" value="Genomic_DNA"/>
</dbReference>
<dbReference type="Proteomes" id="UP000008922">
    <property type="component" value="Chromosome"/>
</dbReference>
<sequence length="501" mass="55466">MRLMIFVPSKLALHRNLMKTKFFWIIFLAFFCLILWSSLLSPETAKAQGGAITWEDPIPLSNPSVQAWHPTIAADLAGNVHIMWSQSTSMERPVGYGDTLYYTRWDGKKWIAPVDVLVSPEAGLGAEFPDITITPDGTLHAIWGTGGTNSRLYYSRAPACCAEDPRNWSKPFMIGIGVNETSALIHDSGGRLYVMYASLDTKEPIFLRSDDGGNTWSKPVRLVSGIRQSNEYTAYTRLAVDGRGVLHAVWTIMPFPGKRVVYAQSSDRGMTWTDPISIDEYSPEKYLEGFGPFLIDVEAVGEQEIHLTWDGAPTVERHHVWSRDGGKTWSEPDTFIPELTGGGRALWNDMAADSQNTLHAVSIKQPWHAQWLGNGWSPSTPIGQRGFAENMRITVSEGFILHVVWLEVVEGIPSVVYYNRGITQAPPLPKQTLPSSPLLETETLFASPSPSPTDTFIPTIVNPIPSKNASTNPALGAFISLGVVSLFLIGIVFWIARKHSR</sequence>
<dbReference type="AlphaFoldDB" id="E8MXF8"/>
<keyword evidence="3" id="KW-1185">Reference proteome</keyword>
<dbReference type="Gene3D" id="2.120.10.10">
    <property type="match status" value="1"/>
</dbReference>
<dbReference type="HOGENOM" id="CLU_478070_0_0_0"/>
<dbReference type="InterPro" id="IPR036278">
    <property type="entry name" value="Sialidase_sf"/>
</dbReference>
<dbReference type="KEGG" id="atm:ANT_20130"/>
<dbReference type="SUPFAM" id="SSF50939">
    <property type="entry name" value="Sialidases"/>
    <property type="match status" value="2"/>
</dbReference>
<dbReference type="InParanoid" id="E8MXF8"/>
<keyword evidence="1" id="KW-1133">Transmembrane helix</keyword>
<feature type="transmembrane region" description="Helical" evidence="1">
    <location>
        <begin position="474"/>
        <end position="496"/>
    </location>
</feature>
<dbReference type="CDD" id="cd15482">
    <property type="entry name" value="Sialidase_non-viral"/>
    <property type="match status" value="1"/>
</dbReference>
<keyword evidence="1" id="KW-0472">Membrane</keyword>
<reference evidence="2 3" key="1">
    <citation type="submission" date="2010-12" db="EMBL/GenBank/DDBJ databases">
        <title>Whole genome sequence of Anaerolinea thermophila UNI-1.</title>
        <authorList>
            <person name="Narita-Yamada S."/>
            <person name="Kishi E."/>
            <person name="Watanabe Y."/>
            <person name="Takasaki K."/>
            <person name="Ankai A."/>
            <person name="Oguchi A."/>
            <person name="Fukui S."/>
            <person name="Takahashi M."/>
            <person name="Yashiro I."/>
            <person name="Hosoyama A."/>
            <person name="Sekiguchi Y."/>
            <person name="Hanada S."/>
            <person name="Fujita N."/>
        </authorList>
    </citation>
    <scope>NUCLEOTIDE SEQUENCE [LARGE SCALE GENOMIC DNA]</scope>
    <source>
        <strain evidence="3">DSM 14523 / JCM 11388 / NBRC 100420 / UNI-1</strain>
    </source>
</reference>
<dbReference type="eggNOG" id="COG4409">
    <property type="taxonomic scope" value="Bacteria"/>
</dbReference>
<gene>
    <name evidence="2" type="ordered locus">ANT_20130</name>
</gene>
<name>E8MXF8_ANATU</name>
<evidence type="ECO:0000256" key="1">
    <source>
        <dbReference type="SAM" id="Phobius"/>
    </source>
</evidence>
<evidence type="ECO:0000313" key="2">
    <source>
        <dbReference type="EMBL" id="BAJ64039.1"/>
    </source>
</evidence>
<evidence type="ECO:0000313" key="3">
    <source>
        <dbReference type="Proteomes" id="UP000008922"/>
    </source>
</evidence>
<accession>E8MXF8</accession>